<keyword evidence="4" id="KW-1185">Reference proteome</keyword>
<dbReference type="Proteomes" id="UP001642482">
    <property type="component" value="Unassembled WGS sequence"/>
</dbReference>
<feature type="coiled-coil region" evidence="1">
    <location>
        <begin position="313"/>
        <end position="342"/>
    </location>
</feature>
<comment type="caution">
    <text evidence="3">The sequence shown here is derived from an EMBL/GenBank/DDBJ whole genome shotgun (WGS) entry which is preliminary data.</text>
</comment>
<evidence type="ECO:0000256" key="2">
    <source>
        <dbReference type="SAM" id="MobiDB-lite"/>
    </source>
</evidence>
<organism evidence="3 4">
    <name type="scientific">Sporothrix eucalyptigena</name>
    <dbReference type="NCBI Taxonomy" id="1812306"/>
    <lineage>
        <taxon>Eukaryota</taxon>
        <taxon>Fungi</taxon>
        <taxon>Dikarya</taxon>
        <taxon>Ascomycota</taxon>
        <taxon>Pezizomycotina</taxon>
        <taxon>Sordariomycetes</taxon>
        <taxon>Sordariomycetidae</taxon>
        <taxon>Ophiostomatales</taxon>
        <taxon>Ophiostomataceae</taxon>
        <taxon>Sporothrix</taxon>
    </lineage>
</organism>
<feature type="region of interest" description="Disordered" evidence="2">
    <location>
        <begin position="424"/>
        <end position="465"/>
    </location>
</feature>
<keyword evidence="1" id="KW-0175">Coiled coil</keyword>
<dbReference type="EMBL" id="CAWUHD010000019">
    <property type="protein sequence ID" value="CAK7215974.1"/>
    <property type="molecule type" value="Genomic_DNA"/>
</dbReference>
<protein>
    <submittedName>
        <fullName evidence="3">Uncharacterized protein</fullName>
    </submittedName>
</protein>
<sequence length="465" mass="50713">MSSGDRTPIPLSSDGGAHIQSSSFSGGGAPSIPPSPSSDGGALIPSSSDGGAPLAQPNNHSQASTPIGSLHRLLSSPNGNFNPLMVDETDVSLLLNICEGIIATEQYQEWARQANRCTSCRSPMVDQTIVDQLALHEALENDLISNPDEPRTQPCRCPRCRVVIDLCSTSPVSSPLCSEHAAEEAAASAEQRSIMDELAEAEILFGAYDVERGIFSTGRLQEMSQEAASAEQRSLMDELAQAEVVFGVYDVQRGTFSAGRQEAVIREASQEAASAGEIIDELALAEDTFGAYDFEQQEEAPQEPSQEEFSAILDEAQRQARLEQLRAEHLTLERHIAQRNRQANYMQIMAKEWQICKRCQYRDKYNGGSSPLSRRSGQVASALDDFNAKYEAAPAMVGMSNGNPNQGTLQDPWVTTPAEPAYFRPPVPFDLASHVNRPNYEPSRPSKVWGPLEEEDNEKEDPSKK</sequence>
<evidence type="ECO:0000313" key="4">
    <source>
        <dbReference type="Proteomes" id="UP001642482"/>
    </source>
</evidence>
<feature type="region of interest" description="Disordered" evidence="2">
    <location>
        <begin position="1"/>
        <end position="71"/>
    </location>
</feature>
<evidence type="ECO:0000256" key="1">
    <source>
        <dbReference type="SAM" id="Coils"/>
    </source>
</evidence>
<name>A0ABP0B8R7_9PEZI</name>
<reference evidence="3 4" key="1">
    <citation type="submission" date="2024-01" db="EMBL/GenBank/DDBJ databases">
        <authorList>
            <person name="Allen C."/>
            <person name="Tagirdzhanova G."/>
        </authorList>
    </citation>
    <scope>NUCLEOTIDE SEQUENCE [LARGE SCALE GENOMIC DNA]</scope>
</reference>
<gene>
    <name evidence="3" type="ORF">SEUCBS140593_002714</name>
</gene>
<feature type="compositionally biased region" description="Polar residues" evidence="2">
    <location>
        <begin position="56"/>
        <end position="67"/>
    </location>
</feature>
<proteinExistence type="predicted"/>
<evidence type="ECO:0000313" key="3">
    <source>
        <dbReference type="EMBL" id="CAK7215974.1"/>
    </source>
</evidence>
<accession>A0ABP0B8R7</accession>